<dbReference type="EMBL" id="CP136890">
    <property type="protein sequence ID" value="WOK93165.1"/>
    <property type="molecule type" value="Genomic_DNA"/>
</dbReference>
<evidence type="ECO:0000313" key="2">
    <source>
        <dbReference type="Proteomes" id="UP001327560"/>
    </source>
</evidence>
<sequence length="207" mass="22493">MPRSSKPLRTQVVALRPRIALAVKPSSLGGLLWSGSLHDSFVDISHALNVSVVDSQCFSDLTKHFSVLDVWGVIKALPNGPPSKTLPPFDKGLKLTNSLVNVIHHLAWEVVTRPKESGGLGISDLSDKCLALQAKRCWNLDECIDKFGPVLVDSIANLRPSPARHQAQRVSPVHNSRALLESKDFLSSSSRVPTSARLPSFLHVSSV</sequence>
<reference evidence="1 2" key="1">
    <citation type="submission" date="2023-10" db="EMBL/GenBank/DDBJ databases">
        <title>Chromosome-scale genome assembly provides insights into flower coloration mechanisms of Canna indica.</title>
        <authorList>
            <person name="Li C."/>
        </authorList>
    </citation>
    <scope>NUCLEOTIDE SEQUENCE [LARGE SCALE GENOMIC DNA]</scope>
    <source>
        <tissue evidence="1">Flower</tissue>
    </source>
</reference>
<protein>
    <submittedName>
        <fullName evidence="1">Uncharacterized protein</fullName>
    </submittedName>
</protein>
<proteinExistence type="predicted"/>
<keyword evidence="2" id="KW-1185">Reference proteome</keyword>
<organism evidence="1 2">
    <name type="scientific">Canna indica</name>
    <name type="common">Indian-shot</name>
    <dbReference type="NCBI Taxonomy" id="4628"/>
    <lineage>
        <taxon>Eukaryota</taxon>
        <taxon>Viridiplantae</taxon>
        <taxon>Streptophyta</taxon>
        <taxon>Embryophyta</taxon>
        <taxon>Tracheophyta</taxon>
        <taxon>Spermatophyta</taxon>
        <taxon>Magnoliopsida</taxon>
        <taxon>Liliopsida</taxon>
        <taxon>Zingiberales</taxon>
        <taxon>Cannaceae</taxon>
        <taxon>Canna</taxon>
    </lineage>
</organism>
<name>A0AAQ3PYX6_9LILI</name>
<dbReference type="AlphaFoldDB" id="A0AAQ3PYX6"/>
<evidence type="ECO:0000313" key="1">
    <source>
        <dbReference type="EMBL" id="WOK93165.1"/>
    </source>
</evidence>
<accession>A0AAQ3PYX6</accession>
<gene>
    <name evidence="1" type="ORF">Cni_G01858</name>
</gene>
<dbReference type="Proteomes" id="UP001327560">
    <property type="component" value="Chromosome 1"/>
</dbReference>